<organism evidence="1 2">
    <name type="scientific">Porites lobata</name>
    <dbReference type="NCBI Taxonomy" id="104759"/>
    <lineage>
        <taxon>Eukaryota</taxon>
        <taxon>Metazoa</taxon>
        <taxon>Cnidaria</taxon>
        <taxon>Anthozoa</taxon>
        <taxon>Hexacorallia</taxon>
        <taxon>Scleractinia</taxon>
        <taxon>Fungiina</taxon>
        <taxon>Poritidae</taxon>
        <taxon>Porites</taxon>
    </lineage>
</organism>
<evidence type="ECO:0000313" key="2">
    <source>
        <dbReference type="Proteomes" id="UP001159405"/>
    </source>
</evidence>
<dbReference type="EMBL" id="CALNXK010000097">
    <property type="protein sequence ID" value="CAH3153995.1"/>
    <property type="molecule type" value="Genomic_DNA"/>
</dbReference>
<evidence type="ECO:0008006" key="3">
    <source>
        <dbReference type="Google" id="ProtNLM"/>
    </source>
</evidence>
<protein>
    <recommendedName>
        <fullName evidence="3">Aspartate transaminase</fullName>
    </recommendedName>
</protein>
<gene>
    <name evidence="1" type="ORF">PLOB_00049837</name>
</gene>
<dbReference type="Proteomes" id="UP001159405">
    <property type="component" value="Unassembled WGS sequence"/>
</dbReference>
<name>A0ABN8PZL6_9CNID</name>
<comment type="caution">
    <text evidence="1">The sequence shown here is derived from an EMBL/GenBank/DDBJ whole genome shotgun (WGS) entry which is preliminary data.</text>
</comment>
<accession>A0ABN8PZL6</accession>
<evidence type="ECO:0000313" key="1">
    <source>
        <dbReference type="EMBL" id="CAH3153995.1"/>
    </source>
</evidence>
<sequence length="111" mass="12482">MPSSDLESAKNTLNTWDQFEAKETVINQKIASNRIHVERFINKMFCSGKLYATPMDSGFFLTVVSTTEDLEIFCCCFRGTVQPHGFEIQGRSSAMHFDSSKENLAVTFISA</sequence>
<reference evidence="1 2" key="1">
    <citation type="submission" date="2022-05" db="EMBL/GenBank/DDBJ databases">
        <authorList>
            <consortium name="Genoscope - CEA"/>
            <person name="William W."/>
        </authorList>
    </citation>
    <scope>NUCLEOTIDE SEQUENCE [LARGE SCALE GENOMIC DNA]</scope>
</reference>
<keyword evidence="2" id="KW-1185">Reference proteome</keyword>
<proteinExistence type="predicted"/>